<dbReference type="SUPFAM" id="SSF52047">
    <property type="entry name" value="RNI-like"/>
    <property type="match status" value="2"/>
</dbReference>
<proteinExistence type="predicted"/>
<dbReference type="PANTHER" id="PTHR24114:SF2">
    <property type="entry name" value="F-BOX DOMAIN-CONTAINING PROTEIN-RELATED"/>
    <property type="match status" value="1"/>
</dbReference>
<keyword evidence="2" id="KW-1185">Reference proteome</keyword>
<dbReference type="Proteomes" id="UP001470230">
    <property type="component" value="Unassembled WGS sequence"/>
</dbReference>
<evidence type="ECO:0000313" key="2">
    <source>
        <dbReference type="Proteomes" id="UP001470230"/>
    </source>
</evidence>
<evidence type="ECO:0000313" key="1">
    <source>
        <dbReference type="EMBL" id="KAK8842752.1"/>
    </source>
</evidence>
<dbReference type="InterPro" id="IPR052394">
    <property type="entry name" value="LRR-containing"/>
</dbReference>
<organism evidence="1 2">
    <name type="scientific">Tritrichomonas musculus</name>
    <dbReference type="NCBI Taxonomy" id="1915356"/>
    <lineage>
        <taxon>Eukaryota</taxon>
        <taxon>Metamonada</taxon>
        <taxon>Parabasalia</taxon>
        <taxon>Tritrichomonadida</taxon>
        <taxon>Tritrichomonadidae</taxon>
        <taxon>Tritrichomonas</taxon>
    </lineage>
</organism>
<protein>
    <recommendedName>
        <fullName evidence="3">Leucine Rich Repeat family protein</fullName>
    </recommendedName>
</protein>
<sequence>MERFTRIVPLLKRNDPIINSLNMCSIELTNKMTNDLIDALNCNTFISKIVLHTNRLSVESCNKLFDLLITNPKLDHLEIVNNNIQDVSLKYLSEVLKKLPQTRSPINLSLRSNRFTYKGAEYLASALEANAPVCWLDLRYNPTISDRGVEALALALTNNTMLTGLDVIKCGCNEYGAAALSDSLIENHTLRTLLIQDELSLQAIHSLSILFSDPSCSLQALYLWHCSLNAQLLEVLCRHIKGNTSLTTLALSYNKIDDNSSIFLADMILRNKSLTKLHLGANLFTPTAAGYFGVALSKNNTLQFLDLSRNNLSSYGVWPIAISLMNNTVLRTIDLRYNHIDSSGAEIICELLSTNTSIYVMRLSGNIFDDTAIDFIAARLKMNTTLKDIELNNVQMGSGGFISLCNALKSNSTLERLSISSNHFTSQSLSSFAELMKKNTPLQVFEMSDCNIDDQGCTFIAEGIMSNSTLIELDISKNLINEQGALMILDAMQGNYSLMKLNVNENPFIDPDGSLVIPNKIADFLERNNYYQHNKLMKDMAALATDLAFL</sequence>
<dbReference type="Pfam" id="PF13516">
    <property type="entry name" value="LRR_6"/>
    <property type="match status" value="7"/>
</dbReference>
<gene>
    <name evidence="1" type="ORF">M9Y10_025616</name>
</gene>
<dbReference type="EMBL" id="JAPFFF010000037">
    <property type="protein sequence ID" value="KAK8842752.1"/>
    <property type="molecule type" value="Genomic_DNA"/>
</dbReference>
<comment type="caution">
    <text evidence="1">The sequence shown here is derived from an EMBL/GenBank/DDBJ whole genome shotgun (WGS) entry which is preliminary data.</text>
</comment>
<evidence type="ECO:0008006" key="3">
    <source>
        <dbReference type="Google" id="ProtNLM"/>
    </source>
</evidence>
<name>A0ABR2H981_9EUKA</name>
<dbReference type="Gene3D" id="3.80.10.10">
    <property type="entry name" value="Ribonuclease Inhibitor"/>
    <property type="match status" value="5"/>
</dbReference>
<dbReference type="SMART" id="SM00368">
    <property type="entry name" value="LRR_RI"/>
    <property type="match status" value="12"/>
</dbReference>
<dbReference type="InterPro" id="IPR032675">
    <property type="entry name" value="LRR_dom_sf"/>
</dbReference>
<dbReference type="InterPro" id="IPR001611">
    <property type="entry name" value="Leu-rich_rpt"/>
</dbReference>
<reference evidence="1 2" key="1">
    <citation type="submission" date="2024-04" db="EMBL/GenBank/DDBJ databases">
        <title>Tritrichomonas musculus Genome.</title>
        <authorList>
            <person name="Alves-Ferreira E."/>
            <person name="Grigg M."/>
            <person name="Lorenzi H."/>
            <person name="Galac M."/>
        </authorList>
    </citation>
    <scope>NUCLEOTIDE SEQUENCE [LARGE SCALE GENOMIC DNA]</scope>
    <source>
        <strain evidence="1 2">EAF2021</strain>
    </source>
</reference>
<dbReference type="PANTHER" id="PTHR24114">
    <property type="entry name" value="LEUCINE RICH REPEAT FAMILY PROTEIN"/>
    <property type="match status" value="1"/>
</dbReference>
<accession>A0ABR2H981</accession>